<dbReference type="AlphaFoldDB" id="F2I9U1"/>
<keyword evidence="1" id="KW-1133">Transmembrane helix</keyword>
<dbReference type="HOGENOM" id="CLU_1084844_0_0_10"/>
<evidence type="ECO:0000313" key="2">
    <source>
        <dbReference type="EMBL" id="AEA43087.1"/>
    </source>
</evidence>
<dbReference type="PROSITE" id="PS51257">
    <property type="entry name" value="PROKAR_LIPOPROTEIN"/>
    <property type="match status" value="1"/>
</dbReference>
<feature type="transmembrane region" description="Helical" evidence="1">
    <location>
        <begin position="233"/>
        <end position="254"/>
    </location>
</feature>
<keyword evidence="1" id="KW-0812">Transmembrane</keyword>
<dbReference type="RefSeq" id="WP_013685859.1">
    <property type="nucleotide sequence ID" value="NC_015321.1"/>
</dbReference>
<feature type="transmembrane region" description="Helical" evidence="1">
    <location>
        <begin position="142"/>
        <end position="164"/>
    </location>
</feature>
<feature type="transmembrane region" description="Helical" evidence="1">
    <location>
        <begin position="176"/>
        <end position="201"/>
    </location>
</feature>
<accession>F2I9U1</accession>
<evidence type="ECO:0008006" key="4">
    <source>
        <dbReference type="Google" id="ProtNLM"/>
    </source>
</evidence>
<sequence length="256" mass="28281" precursor="true">MKTSTFISFCLLIIALTTGCTIEKRLFSKGYHIEWKRGVKSEVNERTIDTIEYHATIRKSEITITESTSSTEFKSIDRIDNSNMGEEENQNSEISKTADTRSNNLLRQVSIPTTIERLSPKPSIGLSIDDSQPQETKKRKGMAISSLILGLLGISIIAITLGMIQSHRIRKHPDLYAGRGMAISGVLIGFGWLVFCCFFFLPFGLGLTILALISLLFFIYGLVLTIKNGDSEPLGIIGLILGWLGVIAATLFAFDL</sequence>
<gene>
    <name evidence="2" type="ordered locus">Fluta_1090</name>
</gene>
<dbReference type="STRING" id="755732.Fluta_1090"/>
<dbReference type="EMBL" id="CP002542">
    <property type="protein sequence ID" value="AEA43087.1"/>
    <property type="molecule type" value="Genomic_DNA"/>
</dbReference>
<name>F2I9U1_FLUTR</name>
<dbReference type="Proteomes" id="UP000007463">
    <property type="component" value="Chromosome"/>
</dbReference>
<reference evidence="2 3" key="1">
    <citation type="journal article" date="2011" name="Stand. Genomic Sci.">
        <title>Complete genome sequence of the gliding freshwater bacterium Fluviicola taffensis type strain (RW262).</title>
        <authorList>
            <person name="Woyke T."/>
            <person name="Chertkov O."/>
            <person name="Lapidus A."/>
            <person name="Nolan M."/>
            <person name="Lucas S."/>
            <person name="Del Rio T.G."/>
            <person name="Tice H."/>
            <person name="Cheng J.F."/>
            <person name="Tapia R."/>
            <person name="Han C."/>
            <person name="Goodwin L."/>
            <person name="Pitluck S."/>
            <person name="Liolios K."/>
            <person name="Pagani I."/>
            <person name="Ivanova N."/>
            <person name="Huntemann M."/>
            <person name="Mavromatis K."/>
            <person name="Mikhailova N."/>
            <person name="Pati A."/>
            <person name="Chen A."/>
            <person name="Palaniappan K."/>
            <person name="Land M."/>
            <person name="Hauser L."/>
            <person name="Brambilla E.M."/>
            <person name="Rohde M."/>
            <person name="Mwirichia R."/>
            <person name="Sikorski J."/>
            <person name="Tindall B.J."/>
            <person name="Goker M."/>
            <person name="Bristow J."/>
            <person name="Eisen J.A."/>
            <person name="Markowitz V."/>
            <person name="Hugenholtz P."/>
            <person name="Klenk H.P."/>
            <person name="Kyrpides N.C."/>
        </authorList>
    </citation>
    <scope>NUCLEOTIDE SEQUENCE [LARGE SCALE GENOMIC DNA]</scope>
    <source>
        <strain evidence="3">DSM 16823 / RW262 / RW262</strain>
    </source>
</reference>
<protein>
    <recommendedName>
        <fullName evidence="4">DUF4190 domain-containing protein</fullName>
    </recommendedName>
</protein>
<proteinExistence type="predicted"/>
<organism evidence="2 3">
    <name type="scientific">Fluviicola taffensis (strain DSM 16823 / NCIMB 13979 / RW262)</name>
    <dbReference type="NCBI Taxonomy" id="755732"/>
    <lineage>
        <taxon>Bacteria</taxon>
        <taxon>Pseudomonadati</taxon>
        <taxon>Bacteroidota</taxon>
        <taxon>Flavobacteriia</taxon>
        <taxon>Flavobacteriales</taxon>
        <taxon>Crocinitomicaceae</taxon>
        <taxon>Fluviicola</taxon>
    </lineage>
</organism>
<keyword evidence="3" id="KW-1185">Reference proteome</keyword>
<dbReference type="KEGG" id="fte:Fluta_1090"/>
<feature type="transmembrane region" description="Helical" evidence="1">
    <location>
        <begin position="207"/>
        <end position="226"/>
    </location>
</feature>
<evidence type="ECO:0000256" key="1">
    <source>
        <dbReference type="SAM" id="Phobius"/>
    </source>
</evidence>
<evidence type="ECO:0000313" key="3">
    <source>
        <dbReference type="Proteomes" id="UP000007463"/>
    </source>
</evidence>
<keyword evidence="1" id="KW-0472">Membrane</keyword>
<dbReference type="eggNOG" id="COG0653">
    <property type="taxonomic scope" value="Bacteria"/>
</dbReference>
<reference evidence="3" key="2">
    <citation type="submission" date="2011-02" db="EMBL/GenBank/DDBJ databases">
        <title>The complete genome of Fluviicola taffensis DSM 16823.</title>
        <authorList>
            <consortium name="US DOE Joint Genome Institute (JGI-PGF)"/>
            <person name="Lucas S."/>
            <person name="Copeland A."/>
            <person name="Lapidus A."/>
            <person name="Bruce D."/>
            <person name="Goodwin L."/>
            <person name="Pitluck S."/>
            <person name="Kyrpides N."/>
            <person name="Mavromatis K."/>
            <person name="Ivanova N."/>
            <person name="Mikhailova N."/>
            <person name="Pagani I."/>
            <person name="Chertkov O."/>
            <person name="Detter J.C."/>
            <person name="Han C."/>
            <person name="Tapia R."/>
            <person name="Land M."/>
            <person name="Hauser L."/>
            <person name="Markowitz V."/>
            <person name="Cheng J.-F."/>
            <person name="Hugenholtz P."/>
            <person name="Woyke T."/>
            <person name="Wu D."/>
            <person name="Tindall B."/>
            <person name="Pomrenke H.G."/>
            <person name="Brambilla E."/>
            <person name="Klenk H.-P."/>
            <person name="Eisen J.A."/>
        </authorList>
    </citation>
    <scope>NUCLEOTIDE SEQUENCE [LARGE SCALE GENOMIC DNA]</scope>
    <source>
        <strain evidence="3">DSM 16823 / RW262 / RW262</strain>
    </source>
</reference>